<dbReference type="HOGENOM" id="CLU_042257_1_0_0"/>
<dbReference type="SUPFAM" id="SSF53756">
    <property type="entry name" value="UDP-Glycosyltransferase/glycogen phosphorylase"/>
    <property type="match status" value="1"/>
</dbReference>
<dbReference type="InterPro" id="IPR001296">
    <property type="entry name" value="Glyco_trans_1"/>
</dbReference>
<dbReference type="RefSeq" id="WP_038061011.1">
    <property type="nucleotide sequence ID" value="NZ_CP008796.1"/>
</dbReference>
<gene>
    <name evidence="3" type="ORF">HL41_04360</name>
</gene>
<dbReference type="CDD" id="cd03802">
    <property type="entry name" value="GT4_AviGT4-like"/>
    <property type="match status" value="1"/>
</dbReference>
<feature type="domain" description="Glycosyl transferase family 1" evidence="1">
    <location>
        <begin position="169"/>
        <end position="306"/>
    </location>
</feature>
<sequence>MRIAQVAPLYESVPPKLYGGTERVVSYLTEELVKMGHEVILFASGDSKTKAKLIPICPNSLRFDKTCKDPLIWHLYMIEEVLKRAKFFDVIHFHTEYLHLPLATRYNLPFVNTLHGRLNLSEYVPFFKIFKNAPFISISYSQRKPLPWLNWVANVYHGLPEDLYKFKPQHGTYLAFLGRISPEKRPDRAIEIAEKFGMKLMIAAKVDKADETYFKEVIKPMLKSPWVEFIGEIGEKEKNEFLGNAYALVFPIDWPEPFGLVMIEALACGTPVVAWRCGSVPEIIEHGKTGFIVETIEEAVNFLEEVKNLNREDCRKSFEERFTARRMAEEYLNVYQRVILKEVYKRAV</sequence>
<keyword evidence="3" id="KW-0808">Transferase</keyword>
<dbReference type="AlphaFoldDB" id="A0A075WZI7"/>
<protein>
    <submittedName>
        <fullName evidence="3">Glycosyl transferase</fullName>
    </submittedName>
</protein>
<dbReference type="Gene3D" id="3.40.50.2000">
    <property type="entry name" value="Glycogen Phosphorylase B"/>
    <property type="match status" value="2"/>
</dbReference>
<dbReference type="Proteomes" id="UP000028481">
    <property type="component" value="Chromosome"/>
</dbReference>
<dbReference type="Pfam" id="PF13439">
    <property type="entry name" value="Glyco_transf_4"/>
    <property type="match status" value="1"/>
</dbReference>
<dbReference type="GO" id="GO:0016757">
    <property type="term" value="F:glycosyltransferase activity"/>
    <property type="evidence" value="ECO:0007669"/>
    <property type="project" value="InterPro"/>
</dbReference>
<dbReference type="PANTHER" id="PTHR45947">
    <property type="entry name" value="SULFOQUINOVOSYL TRANSFERASE SQD2"/>
    <property type="match status" value="1"/>
</dbReference>
<dbReference type="KEGG" id="tcm:HL41_04360"/>
<evidence type="ECO:0000313" key="4">
    <source>
        <dbReference type="Proteomes" id="UP000028481"/>
    </source>
</evidence>
<evidence type="ECO:0000313" key="3">
    <source>
        <dbReference type="EMBL" id="AIH04062.1"/>
    </source>
</evidence>
<accession>A0A075WZI7</accession>
<name>A0A075WZI7_9BACT</name>
<reference evidence="3 4" key="1">
    <citation type="journal article" date="2015" name="Genome Announc.">
        <title>Genome Sequence of a Sulfate-Reducing Thermophilic Bacterium, Thermodesulfobacterium commune DSM 2178T (Phylum Thermodesulfobacteria).</title>
        <authorList>
            <person name="Bhatnagar S."/>
            <person name="Badger J.H."/>
            <person name="Madupu R."/>
            <person name="Khouri H.M."/>
            <person name="O'Connor E.M."/>
            <person name="Robb F.T."/>
            <person name="Ward N.L."/>
            <person name="Eisen J.A."/>
        </authorList>
    </citation>
    <scope>NUCLEOTIDE SEQUENCE [LARGE SCALE GENOMIC DNA]</scope>
    <source>
        <strain evidence="3 4">DSM 2178</strain>
    </source>
</reference>
<dbReference type="OrthoDB" id="9801573at2"/>
<evidence type="ECO:0000259" key="1">
    <source>
        <dbReference type="Pfam" id="PF00534"/>
    </source>
</evidence>
<dbReference type="PaxDb" id="289377-HL41_04360"/>
<evidence type="ECO:0000259" key="2">
    <source>
        <dbReference type="Pfam" id="PF13439"/>
    </source>
</evidence>
<dbReference type="PANTHER" id="PTHR45947:SF3">
    <property type="entry name" value="SULFOQUINOVOSYL TRANSFERASE SQD2"/>
    <property type="match status" value="1"/>
</dbReference>
<dbReference type="eggNOG" id="COG0438">
    <property type="taxonomic scope" value="Bacteria"/>
</dbReference>
<keyword evidence="4" id="KW-1185">Reference proteome</keyword>
<dbReference type="Pfam" id="PF00534">
    <property type="entry name" value="Glycos_transf_1"/>
    <property type="match status" value="1"/>
</dbReference>
<feature type="domain" description="Glycosyltransferase subfamily 4-like N-terminal" evidence="2">
    <location>
        <begin position="18"/>
        <end position="121"/>
    </location>
</feature>
<proteinExistence type="predicted"/>
<dbReference type="EMBL" id="CP008796">
    <property type="protein sequence ID" value="AIH04062.1"/>
    <property type="molecule type" value="Genomic_DNA"/>
</dbReference>
<organism evidence="3 4">
    <name type="scientific">Thermodesulfobacterium commune DSM 2178</name>
    <dbReference type="NCBI Taxonomy" id="289377"/>
    <lineage>
        <taxon>Bacteria</taxon>
        <taxon>Pseudomonadati</taxon>
        <taxon>Thermodesulfobacteriota</taxon>
        <taxon>Thermodesulfobacteria</taxon>
        <taxon>Thermodesulfobacteriales</taxon>
        <taxon>Thermodesulfobacteriaceae</taxon>
        <taxon>Thermodesulfobacterium</taxon>
    </lineage>
</organism>
<dbReference type="STRING" id="289377.HL41_04360"/>
<dbReference type="InterPro" id="IPR028098">
    <property type="entry name" value="Glyco_trans_4-like_N"/>
</dbReference>
<dbReference type="InterPro" id="IPR050194">
    <property type="entry name" value="Glycosyltransferase_grp1"/>
</dbReference>